<evidence type="ECO:0000256" key="1">
    <source>
        <dbReference type="SAM" id="MobiDB-lite"/>
    </source>
</evidence>
<dbReference type="EMBL" id="JAHKNI010000002">
    <property type="protein sequence ID" value="MBU3061489.1"/>
    <property type="molecule type" value="Genomic_DNA"/>
</dbReference>
<accession>A0ABS6ATX8</accession>
<gene>
    <name evidence="2" type="ORF">KO481_08125</name>
</gene>
<feature type="compositionally biased region" description="Acidic residues" evidence="1">
    <location>
        <begin position="12"/>
        <end position="24"/>
    </location>
</feature>
<sequence length="55" mass="5644">MVARWSGAVADGEADEAGAAEGEELDVVEEEQAVAAASSPATAQHNKVRSIMSFP</sequence>
<dbReference type="Proteomes" id="UP000733379">
    <property type="component" value="Unassembled WGS sequence"/>
</dbReference>
<name>A0ABS6ATX8_9NOCA</name>
<protein>
    <submittedName>
        <fullName evidence="2">Uncharacterized protein</fullName>
    </submittedName>
</protein>
<organism evidence="2 3">
    <name type="scientific">Nocardia albiluteola</name>
    <dbReference type="NCBI Taxonomy" id="2842303"/>
    <lineage>
        <taxon>Bacteria</taxon>
        <taxon>Bacillati</taxon>
        <taxon>Actinomycetota</taxon>
        <taxon>Actinomycetes</taxon>
        <taxon>Mycobacteriales</taxon>
        <taxon>Nocardiaceae</taxon>
        <taxon>Nocardia</taxon>
    </lineage>
</organism>
<reference evidence="2 3" key="1">
    <citation type="submission" date="2021-06" db="EMBL/GenBank/DDBJ databases">
        <title>Actinomycetes sequencing.</title>
        <authorList>
            <person name="Shan Q."/>
        </authorList>
    </citation>
    <scope>NUCLEOTIDE SEQUENCE [LARGE SCALE GENOMIC DNA]</scope>
    <source>
        <strain evidence="2 3">NEAU-G5</strain>
    </source>
</reference>
<evidence type="ECO:0000313" key="2">
    <source>
        <dbReference type="EMBL" id="MBU3061489.1"/>
    </source>
</evidence>
<feature type="region of interest" description="Disordered" evidence="1">
    <location>
        <begin position="1"/>
        <end position="24"/>
    </location>
</feature>
<comment type="caution">
    <text evidence="2">The sequence shown here is derived from an EMBL/GenBank/DDBJ whole genome shotgun (WGS) entry which is preliminary data.</text>
</comment>
<evidence type="ECO:0000313" key="3">
    <source>
        <dbReference type="Proteomes" id="UP000733379"/>
    </source>
</evidence>
<dbReference type="RefSeq" id="WP_215916365.1">
    <property type="nucleotide sequence ID" value="NZ_JAHKNI010000002.1"/>
</dbReference>
<proteinExistence type="predicted"/>
<keyword evidence="3" id="KW-1185">Reference proteome</keyword>